<keyword evidence="1" id="KW-1133">Transmembrane helix</keyword>
<evidence type="ECO:0000256" key="2">
    <source>
        <dbReference type="SAM" id="SignalP"/>
    </source>
</evidence>
<organism evidence="3 4">
    <name type="scientific">Turicibacter bilis</name>
    <dbReference type="NCBI Taxonomy" id="2735723"/>
    <lineage>
        <taxon>Bacteria</taxon>
        <taxon>Bacillati</taxon>
        <taxon>Bacillota</taxon>
        <taxon>Erysipelotrichia</taxon>
        <taxon>Erysipelotrichales</taxon>
        <taxon>Turicibacteraceae</taxon>
        <taxon>Turicibacter</taxon>
    </lineage>
</organism>
<keyword evidence="1" id="KW-0812">Transmembrane</keyword>
<evidence type="ECO:0000313" key="3">
    <source>
        <dbReference type="EMBL" id="UUF09166.1"/>
    </source>
</evidence>
<proteinExistence type="predicted"/>
<dbReference type="Proteomes" id="UP001058072">
    <property type="component" value="Chromosome"/>
</dbReference>
<keyword evidence="1" id="KW-0472">Membrane</keyword>
<dbReference type="RefSeq" id="WP_212724324.1">
    <property type="nucleotide sequence ID" value="NZ_CP071250.1"/>
</dbReference>
<keyword evidence="2" id="KW-0732">Signal</keyword>
<name>A0A9Q9CL28_9FIRM</name>
<feature type="signal peptide" evidence="2">
    <location>
        <begin position="1"/>
        <end position="29"/>
    </location>
</feature>
<feature type="chain" id="PRO_5040168471" evidence="2">
    <location>
        <begin position="30"/>
        <end position="944"/>
    </location>
</feature>
<evidence type="ECO:0000313" key="4">
    <source>
        <dbReference type="Proteomes" id="UP001058072"/>
    </source>
</evidence>
<sequence>MKLKRLFLFGLSAICFIMTVAFGSQTVSAQETKSETLYKYIQATHDIPYLPVNYQYTDWRERATKFNEMLFNMKDYNLMFLEKESKNTGRESIGIVSYTDEERKGEYTQALTLIGALLSAEKLNKERIGEEQLNNLVQFVESYYNIENGEGTLLNYQNMDSTELSFWQQIYPALAYFMLMDRYEATVDSDAMLRNIADTWYEVVMDLGGSDGIVDFGYTGYDFKNKCPFDNGEWIEPDAAAGIALLQYYAFEKFNDRKYIKAATLCMNYMDEFQRNPGYELLYLYLPYLSARLNSVEEYHFNTAKYMEFFFTESDYRHEYGTFNGDFATGLIGERTQYGGTPYSFQSIVGATALVPMLKYDQRYAVEVGRYLLQVTQNLNLFYDVDDPVYGNLIPMEKVQKDNETANQRLSVLSGAYLGLLAAMIEPTNVEGILKTDLNTNEYYVDKEKQNPLFLLFNPHDEEKVVNYRVTTDGTVDLYDLVSHTFIEQNVTKETEIQIKSTEAVIVLEIPVDEGDNQYKIDRKVEHSVTANVPVATNIVGISQYEPISDNYPIDLEIKSTDDAAVSDITIYIDGRPVFKNVTYTQPYVVKVDELVNGYHLLEAEVTTNTGVKDYSYARIFIQKEENPYLINAHAHDLANWTSYKEGSIQLREEYKEVVIGRKSNGGAISEPFEIDFSQVPMLDLQVEGFTGTWSLILKDVSTDQEFYLLKDSTESGHIITSMSYALNKLNSGRFSLLGKHEVQLAIVGDSDDSDVTVNSVRIFNQGLQPLKEREWKSSFTTQKITHWQSRLNALAKINYYQGTANVLNLNPNGNGGMQTSYFEVDLSKKPQFKIKVEEADQLWSLLVYVESSDRGYYLQYPTNKTGTFTYDINKALEKALSKEELESKLNLQFWIISNGEYGSEVKIDYLRLEYSKNWMELIAIGAIVILSVVAICVNLNKDS</sequence>
<reference evidence="3" key="1">
    <citation type="submission" date="2021-03" db="EMBL/GenBank/DDBJ databases">
        <title>Comparative Genomics and Metabolomics in the genus Turicibacter.</title>
        <authorList>
            <person name="Maki J."/>
            <person name="Looft T."/>
        </authorList>
    </citation>
    <scope>NUCLEOTIDE SEQUENCE</scope>
    <source>
        <strain evidence="3">ISU324</strain>
    </source>
</reference>
<evidence type="ECO:0000256" key="1">
    <source>
        <dbReference type="SAM" id="Phobius"/>
    </source>
</evidence>
<protein>
    <submittedName>
        <fullName evidence="3">Uncharacterized protein</fullName>
    </submittedName>
</protein>
<dbReference type="AlphaFoldDB" id="A0A9Q9CL28"/>
<gene>
    <name evidence="3" type="ORF">J0J70_04030</name>
</gene>
<accession>A0A9Q9CL28</accession>
<dbReference type="EMBL" id="CP071250">
    <property type="protein sequence ID" value="UUF09166.1"/>
    <property type="molecule type" value="Genomic_DNA"/>
</dbReference>
<feature type="transmembrane region" description="Helical" evidence="1">
    <location>
        <begin position="919"/>
        <end position="940"/>
    </location>
</feature>